<evidence type="ECO:0000313" key="5">
    <source>
        <dbReference type="Proteomes" id="UP000000689"/>
    </source>
</evidence>
<dbReference type="eggNOG" id="KOG4113">
    <property type="taxonomic scope" value="Eukaryota"/>
</dbReference>
<evidence type="ECO:0000256" key="1">
    <source>
        <dbReference type="ARBA" id="ARBA00022448"/>
    </source>
</evidence>
<dbReference type="SUPFAM" id="SSF51316">
    <property type="entry name" value="Mss4-like"/>
    <property type="match status" value="1"/>
</dbReference>
<dbReference type="InterPro" id="IPR011057">
    <property type="entry name" value="Mss4-like_sf"/>
</dbReference>
<dbReference type="AlphaFoldDB" id="G0W664"/>
<dbReference type="Gene3D" id="2.170.150.10">
    <property type="entry name" value="Metal Binding Protein, Guanine Nucleotide Exchange Factor, Chain A"/>
    <property type="match status" value="1"/>
</dbReference>
<dbReference type="GO" id="GO:0008270">
    <property type="term" value="F:zinc ion binding"/>
    <property type="evidence" value="ECO:0007669"/>
    <property type="project" value="EnsemblFungi"/>
</dbReference>
<dbReference type="PANTHER" id="PTHR13276:SF0">
    <property type="entry name" value="GUANINE NUCLEOTIDE EXCHANGE FACTOR MSS4"/>
    <property type="match status" value="1"/>
</dbReference>
<dbReference type="GO" id="GO:0015031">
    <property type="term" value="P:protein transport"/>
    <property type="evidence" value="ECO:0007669"/>
    <property type="project" value="UniProtKB-KW"/>
</dbReference>
<dbReference type="PANTHER" id="PTHR13276">
    <property type="entry name" value="GUANINE NUCLEOTIDE EXCHANGE FACTOR MSS4"/>
    <property type="match status" value="1"/>
</dbReference>
<evidence type="ECO:0000256" key="3">
    <source>
        <dbReference type="ARBA" id="ARBA00022927"/>
    </source>
</evidence>
<dbReference type="OMA" id="GPIGMVC"/>
<dbReference type="Proteomes" id="UP000000689">
    <property type="component" value="Chromosome 2"/>
</dbReference>
<dbReference type="EMBL" id="HE580268">
    <property type="protein sequence ID" value="CCD23275.1"/>
    <property type="molecule type" value="Genomic_DNA"/>
</dbReference>
<dbReference type="GO" id="GO:0005829">
    <property type="term" value="C:cytosol"/>
    <property type="evidence" value="ECO:0007669"/>
    <property type="project" value="EnsemblFungi"/>
</dbReference>
<gene>
    <name evidence="4" type="primary">NDAI0B02400</name>
    <name evidence="4" type="ordered locus">NDAI_0B02400</name>
</gene>
<dbReference type="InterPro" id="IPR011323">
    <property type="entry name" value="Mss4/transl-control_tumour"/>
</dbReference>
<dbReference type="RefSeq" id="XP_003668518.1">
    <property type="nucleotide sequence ID" value="XM_003668470.1"/>
</dbReference>
<keyword evidence="1" id="KW-0813">Transport</keyword>
<protein>
    <recommendedName>
        <fullName evidence="6">Protein DSS4</fullName>
    </recommendedName>
</protein>
<dbReference type="HOGENOM" id="CLU_124782_0_0_1"/>
<keyword evidence="2" id="KW-0344">Guanine-nucleotide releasing factor</keyword>
<keyword evidence="3" id="KW-0653">Protein transport</keyword>
<organism evidence="4 5">
    <name type="scientific">Naumovozyma dairenensis (strain ATCC 10597 / BCRC 20456 / CBS 421 / NBRC 0211 / NRRL Y-12639)</name>
    <name type="common">Saccharomyces dairenensis</name>
    <dbReference type="NCBI Taxonomy" id="1071378"/>
    <lineage>
        <taxon>Eukaryota</taxon>
        <taxon>Fungi</taxon>
        <taxon>Dikarya</taxon>
        <taxon>Ascomycota</taxon>
        <taxon>Saccharomycotina</taxon>
        <taxon>Saccharomycetes</taxon>
        <taxon>Saccharomycetales</taxon>
        <taxon>Saccharomycetaceae</taxon>
        <taxon>Naumovozyma</taxon>
    </lineage>
</organism>
<proteinExistence type="predicted"/>
<reference evidence="4 5" key="1">
    <citation type="journal article" date="2011" name="Proc. Natl. Acad. Sci. U.S.A.">
        <title>Evolutionary erosion of yeast sex chromosomes by mating-type switching accidents.</title>
        <authorList>
            <person name="Gordon J.L."/>
            <person name="Armisen D."/>
            <person name="Proux-Wera E."/>
            <person name="Oheigeartaigh S.S."/>
            <person name="Byrne K.P."/>
            <person name="Wolfe K.H."/>
        </authorList>
    </citation>
    <scope>NUCLEOTIDE SEQUENCE [LARGE SCALE GENOMIC DNA]</scope>
    <source>
        <strain evidence="5">ATCC 10597 / BCRC 20456 / CBS 421 / NBRC 0211 / NRRL Y-12639</strain>
    </source>
</reference>
<dbReference type="GO" id="GO:0005085">
    <property type="term" value="F:guanyl-nucleotide exchange factor activity"/>
    <property type="evidence" value="ECO:0007669"/>
    <property type="project" value="UniProtKB-KW"/>
</dbReference>
<dbReference type="GO" id="GO:0006892">
    <property type="term" value="P:post-Golgi vesicle-mediated transport"/>
    <property type="evidence" value="ECO:0007669"/>
    <property type="project" value="EnsemblFungi"/>
</dbReference>
<dbReference type="STRING" id="1071378.G0W664"/>
<dbReference type="OrthoDB" id="30840at2759"/>
<evidence type="ECO:0000313" key="4">
    <source>
        <dbReference type="EMBL" id="CCD23275.1"/>
    </source>
</evidence>
<dbReference type="GO" id="GO:0007264">
    <property type="term" value="P:small GTPase-mediated signal transduction"/>
    <property type="evidence" value="ECO:0007669"/>
    <property type="project" value="InterPro"/>
</dbReference>
<dbReference type="Pfam" id="PF04421">
    <property type="entry name" value="Mss4"/>
    <property type="match status" value="1"/>
</dbReference>
<dbReference type="PROSITE" id="PS51796">
    <property type="entry name" value="MSS4"/>
    <property type="match status" value="1"/>
</dbReference>
<dbReference type="InterPro" id="IPR007515">
    <property type="entry name" value="Mss4"/>
</dbReference>
<evidence type="ECO:0000256" key="2">
    <source>
        <dbReference type="ARBA" id="ARBA00022658"/>
    </source>
</evidence>
<sequence length="146" mass="16700">MVKAICSFEDCRGTIATASKTRTISLPNTVFEKFQLLERREKSAQSQEKHDFLIVEDVWDFDNIGVSRNIRPENDDDPRIEITDENLDEVVTFEHNGNTWTIEKCTRYLICAECDKGPIGIVCQVKNDKGEEKVVYLLSLSSLQLV</sequence>
<dbReference type="KEGG" id="ndi:NDAI_0B02400"/>
<accession>G0W664</accession>
<name>G0W664_NAUDC</name>
<keyword evidence="5" id="KW-1185">Reference proteome</keyword>
<dbReference type="GeneID" id="11498104"/>
<dbReference type="GO" id="GO:0016020">
    <property type="term" value="C:membrane"/>
    <property type="evidence" value="ECO:0007669"/>
    <property type="project" value="EnsemblFungi"/>
</dbReference>
<evidence type="ECO:0008006" key="6">
    <source>
        <dbReference type="Google" id="ProtNLM"/>
    </source>
</evidence>